<dbReference type="EMBL" id="VTPS01000014">
    <property type="protein sequence ID" value="TZE81388.1"/>
    <property type="molecule type" value="Genomic_DNA"/>
</dbReference>
<feature type="transmembrane region" description="Helical" evidence="1">
    <location>
        <begin position="146"/>
        <end position="163"/>
    </location>
</feature>
<reference evidence="3 4" key="1">
    <citation type="submission" date="2019-08" db="EMBL/GenBank/DDBJ databases">
        <title>Calorimonas adulescens gen. nov., sp. nov., an anaerobic thermophilic bacterium from Sakhalin hot spring.</title>
        <authorList>
            <person name="Khomyakova M.A."/>
            <person name="Merkel A.Y."/>
            <person name="Novikov A."/>
            <person name="Bonch-Osmolovskaya E.A."/>
            <person name="Slobodkin A.I."/>
        </authorList>
    </citation>
    <scope>NUCLEOTIDE SEQUENCE [LARGE SCALE GENOMIC DNA]</scope>
    <source>
        <strain evidence="3 4">A05MB</strain>
    </source>
</reference>
<dbReference type="GO" id="GO:0006508">
    <property type="term" value="P:proteolysis"/>
    <property type="evidence" value="ECO:0007669"/>
    <property type="project" value="UniProtKB-KW"/>
</dbReference>
<proteinExistence type="predicted"/>
<feature type="transmembrane region" description="Helical" evidence="1">
    <location>
        <begin position="115"/>
        <end position="134"/>
    </location>
</feature>
<keyword evidence="1" id="KW-1133">Transmembrane helix</keyword>
<dbReference type="GO" id="GO:0008237">
    <property type="term" value="F:metallopeptidase activity"/>
    <property type="evidence" value="ECO:0007669"/>
    <property type="project" value="UniProtKB-KW"/>
</dbReference>
<feature type="transmembrane region" description="Helical" evidence="1">
    <location>
        <begin position="72"/>
        <end position="95"/>
    </location>
</feature>
<protein>
    <submittedName>
        <fullName evidence="3">CPBP family intramembrane metalloprotease</fullName>
    </submittedName>
</protein>
<feature type="transmembrane region" description="Helical" evidence="1">
    <location>
        <begin position="232"/>
        <end position="253"/>
    </location>
</feature>
<accession>A0A5D8QDK2</accession>
<keyword evidence="4" id="KW-1185">Reference proteome</keyword>
<keyword evidence="3" id="KW-0645">Protease</keyword>
<evidence type="ECO:0000313" key="4">
    <source>
        <dbReference type="Proteomes" id="UP000322976"/>
    </source>
</evidence>
<dbReference type="Pfam" id="PF02517">
    <property type="entry name" value="Rce1-like"/>
    <property type="match status" value="1"/>
</dbReference>
<dbReference type="Proteomes" id="UP000322976">
    <property type="component" value="Unassembled WGS sequence"/>
</dbReference>
<dbReference type="InterPro" id="IPR003675">
    <property type="entry name" value="Rce1/LyrA-like_dom"/>
</dbReference>
<feature type="transmembrane region" description="Helical" evidence="1">
    <location>
        <begin position="192"/>
        <end position="212"/>
    </location>
</feature>
<evidence type="ECO:0000256" key="1">
    <source>
        <dbReference type="SAM" id="Phobius"/>
    </source>
</evidence>
<keyword evidence="1" id="KW-0812">Transmembrane</keyword>
<keyword evidence="1" id="KW-0472">Membrane</keyword>
<dbReference type="RefSeq" id="WP_149545703.1">
    <property type="nucleotide sequence ID" value="NZ_VTPS01000014.1"/>
</dbReference>
<dbReference type="GO" id="GO:0004175">
    <property type="term" value="F:endopeptidase activity"/>
    <property type="evidence" value="ECO:0007669"/>
    <property type="project" value="UniProtKB-ARBA"/>
</dbReference>
<dbReference type="PANTHER" id="PTHR36435:SF1">
    <property type="entry name" value="CAAX AMINO TERMINAL PROTEASE FAMILY PROTEIN"/>
    <property type="match status" value="1"/>
</dbReference>
<evidence type="ECO:0000313" key="3">
    <source>
        <dbReference type="EMBL" id="TZE81388.1"/>
    </source>
</evidence>
<feature type="domain" description="CAAX prenyl protease 2/Lysostaphin resistance protein A-like" evidence="2">
    <location>
        <begin position="115"/>
        <end position="200"/>
    </location>
</feature>
<comment type="caution">
    <text evidence="3">The sequence shown here is derived from an EMBL/GenBank/DDBJ whole genome shotgun (WGS) entry which is preliminary data.</text>
</comment>
<keyword evidence="3" id="KW-0482">Metalloprotease</keyword>
<organism evidence="3 4">
    <name type="scientific">Calorimonas adulescens</name>
    <dbReference type="NCBI Taxonomy" id="2606906"/>
    <lineage>
        <taxon>Bacteria</taxon>
        <taxon>Bacillati</taxon>
        <taxon>Bacillota</taxon>
        <taxon>Clostridia</taxon>
        <taxon>Thermoanaerobacterales</taxon>
        <taxon>Thermoanaerobacteraceae</taxon>
        <taxon>Calorimonas</taxon>
    </lineage>
</organism>
<sequence>MSIKKVNIFYLIVLLLFMTVGYLVQSWNLMYGLIITEVGLVLIPSLVFLFISNAKPAEFIRFRGLKFSLVPYVVGIMISGWFIAEFIGIVSTFLLSKIINIPPQPLPPPKSAVDLVVGLLIVAGLAAFCEEILMRGVIFRVYERKGETFAIIMSGFLFAILHLNPTNFFSIWFLGIILAYMVYRTDSIFAGMIAHFTNNGLALIILYLVTTMLGGELPPVEAGQAVVTPEVLLAWVVIVIPFIILFLFLLRGFNKRTANIMRADVQIDGTAEELSDYWPIALAAIVYVVRCSFFV</sequence>
<feature type="transmembrane region" description="Helical" evidence="1">
    <location>
        <begin position="30"/>
        <end position="51"/>
    </location>
</feature>
<gene>
    <name evidence="3" type="ORF">FWJ32_09405</name>
</gene>
<dbReference type="GO" id="GO:0080120">
    <property type="term" value="P:CAAX-box protein maturation"/>
    <property type="evidence" value="ECO:0007669"/>
    <property type="project" value="UniProtKB-ARBA"/>
</dbReference>
<dbReference type="AlphaFoldDB" id="A0A5D8QDK2"/>
<dbReference type="PANTHER" id="PTHR36435">
    <property type="entry name" value="SLR1288 PROTEIN"/>
    <property type="match status" value="1"/>
</dbReference>
<feature type="transmembrane region" description="Helical" evidence="1">
    <location>
        <begin position="169"/>
        <end position="185"/>
    </location>
</feature>
<keyword evidence="3" id="KW-0378">Hydrolase</keyword>
<feature type="transmembrane region" description="Helical" evidence="1">
    <location>
        <begin position="7"/>
        <end position="24"/>
    </location>
</feature>
<name>A0A5D8QDK2_9THEO</name>
<dbReference type="InterPro" id="IPR052710">
    <property type="entry name" value="CAAX_protease"/>
</dbReference>
<evidence type="ECO:0000259" key="2">
    <source>
        <dbReference type="Pfam" id="PF02517"/>
    </source>
</evidence>